<protein>
    <recommendedName>
        <fullName evidence="7">Ankyrin repeat protein</fullName>
    </recommendedName>
</protein>
<sequence length="302" mass="34848">MIQLTSVHNGNGKERYILKKSLCERVQSLVKRERVELCHLICHHTQSIDYPTFAYVVMKSSLIDELSFIYLNRLPNEWFSELFVDYIRHYEDRRSTMTYTDGILNLLVIATAYLNDLERCKHFLKLSSYANINNCEFCFGSPLHICSVKNYLDLAKFLISISTCDLNARTSNARKTPLHCAIIQNNFDIVELLIQDGRTRLDLNALTQLGHTPLYLAAYYNSIECCQRLLREKLRIQIDRYEPNWNLTPLHIACSKGHAEIVRLLMENGANAYAIERSNVGMTPLMKALCNGNVSTIRYLVV</sequence>
<evidence type="ECO:0000313" key="4">
    <source>
        <dbReference type="EMBL" id="CAF1596995.1"/>
    </source>
</evidence>
<dbReference type="PROSITE" id="PS50297">
    <property type="entry name" value="ANK_REP_REGION"/>
    <property type="match status" value="2"/>
</dbReference>
<evidence type="ECO:0000256" key="2">
    <source>
        <dbReference type="ARBA" id="ARBA00023043"/>
    </source>
</evidence>
<organism evidence="5 6">
    <name type="scientific">Didymodactylos carnosus</name>
    <dbReference type="NCBI Taxonomy" id="1234261"/>
    <lineage>
        <taxon>Eukaryota</taxon>
        <taxon>Metazoa</taxon>
        <taxon>Spiralia</taxon>
        <taxon>Gnathifera</taxon>
        <taxon>Rotifera</taxon>
        <taxon>Eurotatoria</taxon>
        <taxon>Bdelloidea</taxon>
        <taxon>Philodinida</taxon>
        <taxon>Philodinidae</taxon>
        <taxon>Didymodactylos</taxon>
    </lineage>
</organism>
<dbReference type="PANTHER" id="PTHR24198:SF165">
    <property type="entry name" value="ANKYRIN REPEAT-CONTAINING PROTEIN-RELATED"/>
    <property type="match status" value="1"/>
</dbReference>
<evidence type="ECO:0000256" key="1">
    <source>
        <dbReference type="ARBA" id="ARBA00022737"/>
    </source>
</evidence>
<dbReference type="Gene3D" id="1.25.40.20">
    <property type="entry name" value="Ankyrin repeat-containing domain"/>
    <property type="match status" value="3"/>
</dbReference>
<dbReference type="Proteomes" id="UP000682733">
    <property type="component" value="Unassembled WGS sequence"/>
</dbReference>
<proteinExistence type="predicted"/>
<dbReference type="EMBL" id="CAJOBA010073272">
    <property type="protein sequence ID" value="CAF4403530.1"/>
    <property type="molecule type" value="Genomic_DNA"/>
</dbReference>
<gene>
    <name evidence="4" type="ORF">OVA965_LOCUS41867</name>
    <name evidence="5" type="ORF">TMI583_LOCUS43618</name>
</gene>
<keyword evidence="1" id="KW-0677">Repeat</keyword>
<dbReference type="PRINTS" id="PR01415">
    <property type="entry name" value="ANKYRIN"/>
</dbReference>
<dbReference type="InterPro" id="IPR002110">
    <property type="entry name" value="Ankyrin_rpt"/>
</dbReference>
<dbReference type="SUPFAM" id="SSF48403">
    <property type="entry name" value="Ankyrin repeat"/>
    <property type="match status" value="1"/>
</dbReference>
<keyword evidence="2 3" id="KW-0040">ANK repeat</keyword>
<feature type="non-terminal residue" evidence="5">
    <location>
        <position position="302"/>
    </location>
</feature>
<dbReference type="Proteomes" id="UP000677228">
    <property type="component" value="Unassembled WGS sequence"/>
</dbReference>
<evidence type="ECO:0000313" key="6">
    <source>
        <dbReference type="Proteomes" id="UP000682733"/>
    </source>
</evidence>
<feature type="repeat" description="ANK" evidence="3">
    <location>
        <begin position="245"/>
        <end position="277"/>
    </location>
</feature>
<dbReference type="PANTHER" id="PTHR24198">
    <property type="entry name" value="ANKYRIN REPEAT AND PROTEIN KINASE DOMAIN-CONTAINING PROTEIN"/>
    <property type="match status" value="1"/>
</dbReference>
<reference evidence="5" key="1">
    <citation type="submission" date="2021-02" db="EMBL/GenBank/DDBJ databases">
        <authorList>
            <person name="Nowell W R."/>
        </authorList>
    </citation>
    <scope>NUCLEOTIDE SEQUENCE</scope>
</reference>
<dbReference type="SMART" id="SM00248">
    <property type="entry name" value="ANK"/>
    <property type="match status" value="4"/>
</dbReference>
<evidence type="ECO:0000313" key="5">
    <source>
        <dbReference type="EMBL" id="CAF4403530.1"/>
    </source>
</evidence>
<dbReference type="PROSITE" id="PS50088">
    <property type="entry name" value="ANK_REPEAT"/>
    <property type="match status" value="2"/>
</dbReference>
<dbReference type="InterPro" id="IPR036770">
    <property type="entry name" value="Ankyrin_rpt-contain_sf"/>
</dbReference>
<dbReference type="EMBL" id="CAJNOK010049648">
    <property type="protein sequence ID" value="CAF1596995.1"/>
    <property type="molecule type" value="Genomic_DNA"/>
</dbReference>
<dbReference type="Pfam" id="PF12796">
    <property type="entry name" value="Ank_2"/>
    <property type="match status" value="2"/>
</dbReference>
<accession>A0A8S2VV83</accession>
<feature type="repeat" description="ANK" evidence="3">
    <location>
        <begin position="173"/>
        <end position="197"/>
    </location>
</feature>
<evidence type="ECO:0008006" key="7">
    <source>
        <dbReference type="Google" id="ProtNLM"/>
    </source>
</evidence>
<evidence type="ECO:0000256" key="3">
    <source>
        <dbReference type="PROSITE-ProRule" id="PRU00023"/>
    </source>
</evidence>
<dbReference type="AlphaFoldDB" id="A0A8S2VV83"/>
<name>A0A8S2VV83_9BILA</name>
<comment type="caution">
    <text evidence="5">The sequence shown here is derived from an EMBL/GenBank/DDBJ whole genome shotgun (WGS) entry which is preliminary data.</text>
</comment>